<keyword evidence="1" id="KW-1133">Transmembrane helix</keyword>
<dbReference type="EMBL" id="WNYA01016897">
    <property type="protein sequence ID" value="KAG8539028.1"/>
    <property type="molecule type" value="Genomic_DNA"/>
</dbReference>
<sequence>DVTPGPKIRGLSPRVYWIAPCVSLALFVLFVFAVWMRYQEVKILKLKWCFLRSFLRPSSKSSPVQAVVSESLLMAPSSSPSSVAVTVPPVHDGE</sequence>
<gene>
    <name evidence="2" type="ORF">GDO81_021585</name>
</gene>
<evidence type="ECO:0000313" key="3">
    <source>
        <dbReference type="Proteomes" id="UP000824782"/>
    </source>
</evidence>
<reference evidence="2" key="1">
    <citation type="thesis" date="2020" institute="ProQuest LLC" country="789 East Eisenhower Parkway, Ann Arbor, MI, USA">
        <title>Comparative Genomics and Chromosome Evolution.</title>
        <authorList>
            <person name="Mudd A.B."/>
        </authorList>
    </citation>
    <scope>NUCLEOTIDE SEQUENCE</scope>
    <source>
        <strain evidence="2">237g6f4</strain>
        <tissue evidence="2">Blood</tissue>
    </source>
</reference>
<accession>A0AAV6YSE8</accession>
<dbReference type="AlphaFoldDB" id="A0AAV6YSE8"/>
<keyword evidence="1" id="KW-0472">Membrane</keyword>
<feature type="transmembrane region" description="Helical" evidence="1">
    <location>
        <begin position="15"/>
        <end position="38"/>
    </location>
</feature>
<name>A0AAV6YSE8_ENGPU</name>
<evidence type="ECO:0000256" key="1">
    <source>
        <dbReference type="SAM" id="Phobius"/>
    </source>
</evidence>
<feature type="non-terminal residue" evidence="2">
    <location>
        <position position="1"/>
    </location>
</feature>
<comment type="caution">
    <text evidence="2">The sequence shown here is derived from an EMBL/GenBank/DDBJ whole genome shotgun (WGS) entry which is preliminary data.</text>
</comment>
<keyword evidence="1" id="KW-0812">Transmembrane</keyword>
<organism evidence="2 3">
    <name type="scientific">Engystomops pustulosus</name>
    <name type="common">Tungara frog</name>
    <name type="synonym">Physalaemus pustulosus</name>
    <dbReference type="NCBI Taxonomy" id="76066"/>
    <lineage>
        <taxon>Eukaryota</taxon>
        <taxon>Metazoa</taxon>
        <taxon>Chordata</taxon>
        <taxon>Craniata</taxon>
        <taxon>Vertebrata</taxon>
        <taxon>Euteleostomi</taxon>
        <taxon>Amphibia</taxon>
        <taxon>Batrachia</taxon>
        <taxon>Anura</taxon>
        <taxon>Neobatrachia</taxon>
        <taxon>Hyloidea</taxon>
        <taxon>Leptodactylidae</taxon>
        <taxon>Leiuperinae</taxon>
        <taxon>Engystomops</taxon>
    </lineage>
</organism>
<protein>
    <submittedName>
        <fullName evidence="2">Uncharacterized protein</fullName>
    </submittedName>
</protein>
<keyword evidence="3" id="KW-1185">Reference proteome</keyword>
<evidence type="ECO:0000313" key="2">
    <source>
        <dbReference type="EMBL" id="KAG8539028.1"/>
    </source>
</evidence>
<dbReference type="Proteomes" id="UP000824782">
    <property type="component" value="Unassembled WGS sequence"/>
</dbReference>
<proteinExistence type="predicted"/>